<evidence type="ECO:0000259" key="4">
    <source>
        <dbReference type="SMART" id="SM00967"/>
    </source>
</evidence>
<dbReference type="GO" id="GO:0006396">
    <property type="term" value="P:RNA processing"/>
    <property type="evidence" value="ECO:0007669"/>
    <property type="project" value="InterPro"/>
</dbReference>
<dbReference type="GO" id="GO:0008173">
    <property type="term" value="F:RNA methyltransferase activity"/>
    <property type="evidence" value="ECO:0007669"/>
    <property type="project" value="InterPro"/>
</dbReference>
<proteinExistence type="inferred from homology"/>
<comment type="similarity">
    <text evidence="1">Belongs to the class IV-like SAM-binding methyltransferase superfamily. RNA methyltransferase TrmH family.</text>
</comment>
<keyword evidence="2" id="KW-0489">Methyltransferase</keyword>
<reference evidence="5" key="2">
    <citation type="journal article" date="2021" name="PeerJ">
        <title>Extensive microbial diversity within the chicken gut microbiome revealed by metagenomics and culture.</title>
        <authorList>
            <person name="Gilroy R."/>
            <person name="Ravi A."/>
            <person name="Getino M."/>
            <person name="Pursley I."/>
            <person name="Horton D.L."/>
            <person name="Alikhan N.F."/>
            <person name="Baker D."/>
            <person name="Gharbi K."/>
            <person name="Hall N."/>
            <person name="Watson M."/>
            <person name="Adriaenssens E.M."/>
            <person name="Foster-Nyarko E."/>
            <person name="Jarju S."/>
            <person name="Secka A."/>
            <person name="Antonio M."/>
            <person name="Oren A."/>
            <person name="Chaudhuri R.R."/>
            <person name="La Ragione R."/>
            <person name="Hildebrand F."/>
            <person name="Pallen M.J."/>
        </authorList>
    </citation>
    <scope>NUCLEOTIDE SEQUENCE</scope>
    <source>
        <strain evidence="5">CHK186-9395</strain>
    </source>
</reference>
<dbReference type="SUPFAM" id="SSF75217">
    <property type="entry name" value="alpha/beta knot"/>
    <property type="match status" value="1"/>
</dbReference>
<dbReference type="FunFam" id="3.40.1280.10:FF:000008">
    <property type="entry name" value="Group 3 RNA methyltransferase TrmH"/>
    <property type="match status" value="1"/>
</dbReference>
<dbReference type="Gene3D" id="3.30.1330.30">
    <property type="match status" value="1"/>
</dbReference>
<dbReference type="InterPro" id="IPR004441">
    <property type="entry name" value="rRNA_MeTrfase_TrmH"/>
</dbReference>
<dbReference type="GO" id="GO:0003723">
    <property type="term" value="F:RNA binding"/>
    <property type="evidence" value="ECO:0007669"/>
    <property type="project" value="InterPro"/>
</dbReference>
<dbReference type="CDD" id="cd18103">
    <property type="entry name" value="SpoU-like_RlmB"/>
    <property type="match status" value="1"/>
</dbReference>
<dbReference type="InterPro" id="IPR001537">
    <property type="entry name" value="SpoU_MeTrfase"/>
</dbReference>
<dbReference type="SUPFAM" id="SSF55315">
    <property type="entry name" value="L30e-like"/>
    <property type="match status" value="1"/>
</dbReference>
<dbReference type="SMART" id="SM00967">
    <property type="entry name" value="SpoU_sub_bind"/>
    <property type="match status" value="1"/>
</dbReference>
<reference evidence="5" key="1">
    <citation type="submission" date="2020-10" db="EMBL/GenBank/DDBJ databases">
        <authorList>
            <person name="Gilroy R."/>
        </authorList>
    </citation>
    <scope>NUCLEOTIDE SEQUENCE</scope>
    <source>
        <strain evidence="5">CHK186-9395</strain>
    </source>
</reference>
<dbReference type="InterPro" id="IPR029026">
    <property type="entry name" value="tRNA_m1G_MTases_N"/>
</dbReference>
<dbReference type="Pfam" id="PF00588">
    <property type="entry name" value="SpoU_methylase"/>
    <property type="match status" value="1"/>
</dbReference>
<dbReference type="GO" id="GO:0005829">
    <property type="term" value="C:cytosol"/>
    <property type="evidence" value="ECO:0007669"/>
    <property type="project" value="TreeGrafter"/>
</dbReference>
<dbReference type="PANTHER" id="PTHR46429">
    <property type="entry name" value="23S RRNA (GUANOSINE-2'-O-)-METHYLTRANSFERASE RLMB"/>
    <property type="match status" value="1"/>
</dbReference>
<sequence length="237" mass="25644">MILTTKNSIREALSSGLTINKVCVQIGDKDYEVQKLASLARNKKIKVEYLPKNVLDKKYGKNQGITAETVEFTYSTVDEILEGAENALPFILILDGINDPHNFGAIIRSAECAGVHGIIIPKDRAVAVNDTVIKTSTGAVSNMKIARVSNINNEIEKLKKKGLWVWAAEAGGSDIYKTNLNGPIAVVIGSEGKGVSKLTKEKCDGIISMPMMGKVNSLNASVATGIVLFEILRQRRS</sequence>
<dbReference type="PANTHER" id="PTHR46429:SF1">
    <property type="entry name" value="23S RRNA (GUANOSINE-2'-O-)-METHYLTRANSFERASE RLMB"/>
    <property type="match status" value="1"/>
</dbReference>
<evidence type="ECO:0000256" key="3">
    <source>
        <dbReference type="ARBA" id="ARBA00022679"/>
    </source>
</evidence>
<dbReference type="InterPro" id="IPR013123">
    <property type="entry name" value="SpoU_subst-bd"/>
</dbReference>
<dbReference type="AlphaFoldDB" id="A0A9D1NG34"/>
<evidence type="ECO:0000256" key="1">
    <source>
        <dbReference type="ARBA" id="ARBA00007228"/>
    </source>
</evidence>
<keyword evidence="3" id="KW-0808">Transferase</keyword>
<accession>A0A9D1NG34</accession>
<evidence type="ECO:0000256" key="2">
    <source>
        <dbReference type="ARBA" id="ARBA00022603"/>
    </source>
</evidence>
<dbReference type="EMBL" id="DVOJ01000015">
    <property type="protein sequence ID" value="HIV01833.1"/>
    <property type="molecule type" value="Genomic_DNA"/>
</dbReference>
<comment type="caution">
    <text evidence="5">The sequence shown here is derived from an EMBL/GenBank/DDBJ whole genome shotgun (WGS) entry which is preliminary data.</text>
</comment>
<gene>
    <name evidence="5" type="primary">rlmB</name>
    <name evidence="5" type="ORF">IAA62_04710</name>
</gene>
<dbReference type="NCBIfam" id="TIGR00186">
    <property type="entry name" value="rRNA_methyl_3"/>
    <property type="match status" value="1"/>
</dbReference>
<evidence type="ECO:0000313" key="5">
    <source>
        <dbReference type="EMBL" id="HIV01833.1"/>
    </source>
</evidence>
<dbReference type="InterPro" id="IPR029064">
    <property type="entry name" value="Ribosomal_eL30-like_sf"/>
</dbReference>
<dbReference type="Gene3D" id="3.40.1280.10">
    <property type="match status" value="1"/>
</dbReference>
<dbReference type="InterPro" id="IPR029028">
    <property type="entry name" value="Alpha/beta_knot_MTases"/>
</dbReference>
<evidence type="ECO:0000313" key="6">
    <source>
        <dbReference type="Proteomes" id="UP000886861"/>
    </source>
</evidence>
<organism evidence="5 6">
    <name type="scientific">Candidatus Caccopulliclostridium gallistercoris</name>
    <dbReference type="NCBI Taxonomy" id="2840719"/>
    <lineage>
        <taxon>Bacteria</taxon>
        <taxon>Bacillati</taxon>
        <taxon>Bacillota</taxon>
        <taxon>Clostridia</taxon>
        <taxon>Candidatus Caccopulliclostridium</taxon>
    </lineage>
</organism>
<dbReference type="Proteomes" id="UP000886861">
    <property type="component" value="Unassembled WGS sequence"/>
</dbReference>
<feature type="domain" description="RNA 2-O ribose methyltransferase substrate binding" evidence="4">
    <location>
        <begin position="2"/>
        <end position="75"/>
    </location>
</feature>
<name>A0A9D1NG34_9FIRM</name>
<protein>
    <submittedName>
        <fullName evidence="5">23S rRNA (Guanosine(2251)-2'-O)-methyltransferase RlmB</fullName>
    </submittedName>
</protein>
<dbReference type="Pfam" id="PF08032">
    <property type="entry name" value="SpoU_sub_bind"/>
    <property type="match status" value="1"/>
</dbReference>
<dbReference type="GO" id="GO:0032259">
    <property type="term" value="P:methylation"/>
    <property type="evidence" value="ECO:0007669"/>
    <property type="project" value="UniProtKB-KW"/>
</dbReference>